<name>A0ABR0R534_GOSAR</name>
<sequence length="116" mass="12802">MVTSSGFSRNSLVDAFSSIVAPASSLDNPHEPQSNEQTMNIHPMITRGKAGIYKPKLYLTTLQVQETIDIQATLADPNLREVVLAEHDALLTNNTWNLVEMPPKFNVFLSLATNYG</sequence>
<comment type="caution">
    <text evidence="1">The sequence shown here is derived from an EMBL/GenBank/DDBJ whole genome shotgun (WGS) entry which is preliminary data.</text>
</comment>
<dbReference type="EMBL" id="JARKNE010000001">
    <property type="protein sequence ID" value="KAK5846203.1"/>
    <property type="molecule type" value="Genomic_DNA"/>
</dbReference>
<protein>
    <submittedName>
        <fullName evidence="1">Uncharacterized protein</fullName>
    </submittedName>
</protein>
<reference evidence="1 2" key="1">
    <citation type="submission" date="2023-03" db="EMBL/GenBank/DDBJ databases">
        <title>WGS of Gossypium arboreum.</title>
        <authorList>
            <person name="Yu D."/>
        </authorList>
    </citation>
    <scope>NUCLEOTIDE SEQUENCE [LARGE SCALE GENOMIC DNA]</scope>
    <source>
        <tissue evidence="1">Leaf</tissue>
    </source>
</reference>
<accession>A0ABR0R534</accession>
<dbReference type="Proteomes" id="UP001358586">
    <property type="component" value="Chromosome 1"/>
</dbReference>
<keyword evidence="2" id="KW-1185">Reference proteome</keyword>
<gene>
    <name evidence="1" type="ORF">PVK06_002478</name>
</gene>
<evidence type="ECO:0000313" key="1">
    <source>
        <dbReference type="EMBL" id="KAK5846203.1"/>
    </source>
</evidence>
<organism evidence="1 2">
    <name type="scientific">Gossypium arboreum</name>
    <name type="common">Tree cotton</name>
    <name type="synonym">Gossypium nanking</name>
    <dbReference type="NCBI Taxonomy" id="29729"/>
    <lineage>
        <taxon>Eukaryota</taxon>
        <taxon>Viridiplantae</taxon>
        <taxon>Streptophyta</taxon>
        <taxon>Embryophyta</taxon>
        <taxon>Tracheophyta</taxon>
        <taxon>Spermatophyta</taxon>
        <taxon>Magnoliopsida</taxon>
        <taxon>eudicotyledons</taxon>
        <taxon>Gunneridae</taxon>
        <taxon>Pentapetalae</taxon>
        <taxon>rosids</taxon>
        <taxon>malvids</taxon>
        <taxon>Malvales</taxon>
        <taxon>Malvaceae</taxon>
        <taxon>Malvoideae</taxon>
        <taxon>Gossypium</taxon>
    </lineage>
</organism>
<evidence type="ECO:0000313" key="2">
    <source>
        <dbReference type="Proteomes" id="UP001358586"/>
    </source>
</evidence>
<proteinExistence type="predicted"/>